<dbReference type="Proteomes" id="UP000886251">
    <property type="component" value="Unassembled WGS sequence"/>
</dbReference>
<keyword evidence="2" id="KW-0560">Oxidoreductase</keyword>
<evidence type="ECO:0000313" key="3">
    <source>
        <dbReference type="EMBL" id="HEB95943.1"/>
    </source>
</evidence>
<dbReference type="PANTHER" id="PTHR42901:SF1">
    <property type="entry name" value="ALCOHOL DEHYDROGENASE"/>
    <property type="match status" value="1"/>
</dbReference>
<dbReference type="InterPro" id="IPR002347">
    <property type="entry name" value="SDR_fam"/>
</dbReference>
<sequence length="237" mass="25532">MNHARTCLVSGAGRGIGRAIGEHLLAAGWRVIGLGRHIAEEGPEHPCFTAWPLDLGELALLPDALRQLAREHQEIDAIVCNAGMGRFGALEQFSADQVRELIDLNLTSQILLAREFLPLLKRRGRGDLIFMGSEAALSGGRNGAVYCATKFALRGLAQSLRAECAGSGVRVGIVNPGMVETGFFDELEFRPGDKDDEHLEAGDVAAAVWLMLDARPGAAIDEITLSPQKRVIRFGEP</sequence>
<accession>A0A831W4Y5</accession>
<protein>
    <submittedName>
        <fullName evidence="3">SDR family oxidoreductase</fullName>
    </submittedName>
</protein>
<gene>
    <name evidence="3" type="ORF">ENI96_05880</name>
</gene>
<dbReference type="PRINTS" id="PR00081">
    <property type="entry name" value="GDHRDH"/>
</dbReference>
<organism evidence="3">
    <name type="scientific">Sedimenticola thiotaurini</name>
    <dbReference type="NCBI Taxonomy" id="1543721"/>
    <lineage>
        <taxon>Bacteria</taxon>
        <taxon>Pseudomonadati</taxon>
        <taxon>Pseudomonadota</taxon>
        <taxon>Gammaproteobacteria</taxon>
        <taxon>Chromatiales</taxon>
        <taxon>Sedimenticolaceae</taxon>
        <taxon>Sedimenticola</taxon>
    </lineage>
</organism>
<reference evidence="3" key="1">
    <citation type="journal article" date="2020" name="mSystems">
        <title>Genome- and Community-Level Interaction Insights into Carbon Utilization and Element Cycling Functions of Hydrothermarchaeota in Hydrothermal Sediment.</title>
        <authorList>
            <person name="Zhou Z."/>
            <person name="Liu Y."/>
            <person name="Xu W."/>
            <person name="Pan J."/>
            <person name="Luo Z.H."/>
            <person name="Li M."/>
        </authorList>
    </citation>
    <scope>NUCLEOTIDE SEQUENCE [LARGE SCALE GENOMIC DNA]</scope>
    <source>
        <strain evidence="3">HyVt-443</strain>
    </source>
</reference>
<dbReference type="Pfam" id="PF00106">
    <property type="entry name" value="adh_short"/>
    <property type="match status" value="1"/>
</dbReference>
<dbReference type="Gene3D" id="3.40.50.720">
    <property type="entry name" value="NAD(P)-binding Rossmann-like Domain"/>
    <property type="match status" value="1"/>
</dbReference>
<comment type="similarity">
    <text evidence="1">Belongs to the short-chain dehydrogenases/reductases (SDR) family.</text>
</comment>
<dbReference type="GO" id="GO:0016491">
    <property type="term" value="F:oxidoreductase activity"/>
    <property type="evidence" value="ECO:0007669"/>
    <property type="project" value="UniProtKB-KW"/>
</dbReference>
<dbReference type="AlphaFoldDB" id="A0A831W4Y5"/>
<name>A0A831W4Y5_9GAMM</name>
<dbReference type="PANTHER" id="PTHR42901">
    <property type="entry name" value="ALCOHOL DEHYDROGENASE"/>
    <property type="match status" value="1"/>
</dbReference>
<dbReference type="InterPro" id="IPR036291">
    <property type="entry name" value="NAD(P)-bd_dom_sf"/>
</dbReference>
<dbReference type="SUPFAM" id="SSF51735">
    <property type="entry name" value="NAD(P)-binding Rossmann-fold domains"/>
    <property type="match status" value="1"/>
</dbReference>
<dbReference type="InterPro" id="IPR020904">
    <property type="entry name" value="Sc_DH/Rdtase_CS"/>
</dbReference>
<proteinExistence type="inferred from homology"/>
<evidence type="ECO:0000256" key="1">
    <source>
        <dbReference type="ARBA" id="ARBA00006484"/>
    </source>
</evidence>
<dbReference type="EMBL" id="DRKP01000063">
    <property type="protein sequence ID" value="HEB95943.1"/>
    <property type="molecule type" value="Genomic_DNA"/>
</dbReference>
<dbReference type="CDD" id="cd05233">
    <property type="entry name" value="SDR_c"/>
    <property type="match status" value="1"/>
</dbReference>
<evidence type="ECO:0000256" key="2">
    <source>
        <dbReference type="ARBA" id="ARBA00023002"/>
    </source>
</evidence>
<comment type="caution">
    <text evidence="3">The sequence shown here is derived from an EMBL/GenBank/DDBJ whole genome shotgun (WGS) entry which is preliminary data.</text>
</comment>
<dbReference type="PROSITE" id="PS00061">
    <property type="entry name" value="ADH_SHORT"/>
    <property type="match status" value="1"/>
</dbReference>